<sequence length="235" mass="25319">MSDLLNDYENNGFFHETPAAYLDDTGAMPGMAVPYSGTGLTRLLNAASTPFPVNLALDRVPRVAGSIFSSLTDYDAVPAGSHRVRLTQESPSNALLLEKELIFPPDAHSTAVLVDSAGQGVDLLQFIDQSCAPDTRDQACLRTVNVSMEDSSFALHTADGIPLHQQIPFGAATPYRTLPPGPYSFYVTEDSGYEWLSGPIATASLTVQPGQSYTLYLLGNTWSPYGFRIIPVKDA</sequence>
<accession>A0A1I0JQA9</accession>
<organism evidence="2 3">
    <name type="scientific">Enterocloster lavalensis</name>
    <dbReference type="NCBI Taxonomy" id="460384"/>
    <lineage>
        <taxon>Bacteria</taxon>
        <taxon>Bacillati</taxon>
        <taxon>Bacillota</taxon>
        <taxon>Clostridia</taxon>
        <taxon>Lachnospirales</taxon>
        <taxon>Lachnospiraceae</taxon>
        <taxon>Enterocloster</taxon>
    </lineage>
</organism>
<evidence type="ECO:0000313" key="3">
    <source>
        <dbReference type="Proteomes" id="UP000198508"/>
    </source>
</evidence>
<feature type="domain" description="DUF4397" evidence="1">
    <location>
        <begin position="42"/>
        <end position="148"/>
    </location>
</feature>
<name>A0A1I0JQA9_9FIRM</name>
<dbReference type="InterPro" id="IPR025510">
    <property type="entry name" value="DUF4397"/>
</dbReference>
<dbReference type="EMBL" id="FOIM01000034">
    <property type="protein sequence ID" value="SEU12749.1"/>
    <property type="molecule type" value="Genomic_DNA"/>
</dbReference>
<dbReference type="AlphaFoldDB" id="A0A1I0JQA9"/>
<reference evidence="3" key="1">
    <citation type="submission" date="2016-10" db="EMBL/GenBank/DDBJ databases">
        <authorList>
            <person name="Varghese N."/>
            <person name="Submissions S."/>
        </authorList>
    </citation>
    <scope>NUCLEOTIDE SEQUENCE [LARGE SCALE GENOMIC DNA]</scope>
    <source>
        <strain evidence="3">NLAE-zl-G277</strain>
    </source>
</reference>
<dbReference type="RefSeq" id="WP_166435093.1">
    <property type="nucleotide sequence ID" value="NZ_CABJCG010000018.1"/>
</dbReference>
<feature type="domain" description="DUF4397" evidence="1">
    <location>
        <begin position="158"/>
        <end position="224"/>
    </location>
</feature>
<dbReference type="Proteomes" id="UP000198508">
    <property type="component" value="Unassembled WGS sequence"/>
</dbReference>
<keyword evidence="3" id="KW-1185">Reference proteome</keyword>
<evidence type="ECO:0000313" key="2">
    <source>
        <dbReference type="EMBL" id="SEU12749.1"/>
    </source>
</evidence>
<evidence type="ECO:0000259" key="1">
    <source>
        <dbReference type="Pfam" id="PF14344"/>
    </source>
</evidence>
<proteinExistence type="predicted"/>
<dbReference type="STRING" id="460384.SAMN05216313_13416"/>
<gene>
    <name evidence="2" type="ORF">SAMN05216313_13416</name>
</gene>
<dbReference type="Pfam" id="PF14344">
    <property type="entry name" value="DUF4397"/>
    <property type="match status" value="2"/>
</dbReference>
<protein>
    <recommendedName>
        <fullName evidence="1">DUF4397 domain-containing protein</fullName>
    </recommendedName>
</protein>